<evidence type="ECO:0000313" key="1">
    <source>
        <dbReference type="EMBL" id="EGY53634.1"/>
    </source>
</evidence>
<gene>
    <name evidence="1" type="ORF">HMPREF9371_0149</name>
</gene>
<comment type="caution">
    <text evidence="1">The sequence shown here is derived from an EMBL/GenBank/DDBJ whole genome shotgun (WGS) entry which is preliminary data.</text>
</comment>
<dbReference type="Proteomes" id="UP000003019">
    <property type="component" value="Unassembled WGS sequence"/>
</dbReference>
<protein>
    <submittedName>
        <fullName evidence="1">Uncharacterized protein</fullName>
    </submittedName>
</protein>
<organism evidence="1 2">
    <name type="scientific">Neisseria shayeganii 871</name>
    <dbReference type="NCBI Taxonomy" id="1032488"/>
    <lineage>
        <taxon>Bacteria</taxon>
        <taxon>Pseudomonadati</taxon>
        <taxon>Pseudomonadota</taxon>
        <taxon>Betaproteobacteria</taxon>
        <taxon>Neisseriales</taxon>
        <taxon>Neisseriaceae</taxon>
        <taxon>Neisseria</taxon>
    </lineage>
</organism>
<name>G4CEW0_9NEIS</name>
<evidence type="ECO:0000313" key="2">
    <source>
        <dbReference type="Proteomes" id="UP000003019"/>
    </source>
</evidence>
<dbReference type="HOGENOM" id="CLU_2826670_0_0_4"/>
<dbReference type="EMBL" id="AGAY01000005">
    <property type="protein sequence ID" value="EGY53634.1"/>
    <property type="molecule type" value="Genomic_DNA"/>
</dbReference>
<accession>G4CEW0</accession>
<reference evidence="1 2" key="1">
    <citation type="submission" date="2011-05" db="EMBL/GenBank/DDBJ databases">
        <authorList>
            <person name="Muzny D."/>
            <person name="Qin X."/>
            <person name="Deng J."/>
            <person name="Jiang H."/>
            <person name="Liu Y."/>
            <person name="Qu J."/>
            <person name="Song X.-Z."/>
            <person name="Zhang L."/>
            <person name="Thornton R."/>
            <person name="Coyle M."/>
            <person name="Francisco L."/>
            <person name="Jackson L."/>
            <person name="Javaid M."/>
            <person name="Korchina V."/>
            <person name="Kovar C."/>
            <person name="Mata R."/>
            <person name="Mathew T."/>
            <person name="Ngo R."/>
            <person name="Nguyen L."/>
            <person name="Nguyen N."/>
            <person name="Okwuonu G."/>
            <person name="Ongeri F."/>
            <person name="Pham C."/>
            <person name="Simmons D."/>
            <person name="Wilczek-Boney K."/>
            <person name="Hale W."/>
            <person name="Jakkamsetti A."/>
            <person name="Pham P."/>
            <person name="Ruth R."/>
            <person name="San Lucas F."/>
            <person name="Warren J."/>
            <person name="Zhang J."/>
            <person name="Zhao Z."/>
            <person name="Zhou C."/>
            <person name="Zhu D."/>
            <person name="Lee S."/>
            <person name="Bess C."/>
            <person name="Blankenburg K."/>
            <person name="Forbes L."/>
            <person name="Fu Q."/>
            <person name="Gubbala S."/>
            <person name="Hirani K."/>
            <person name="Jayaseelan J.C."/>
            <person name="Lara F."/>
            <person name="Munidasa M."/>
            <person name="Palculict T."/>
            <person name="Patil S."/>
            <person name="Pu L.-L."/>
            <person name="Saada N."/>
            <person name="Tang L."/>
            <person name="Weissenberger G."/>
            <person name="Zhu Y."/>
            <person name="Hemphill L."/>
            <person name="Shang Y."/>
            <person name="Youmans B."/>
            <person name="Ayvaz T."/>
            <person name="Ross M."/>
            <person name="Santibanez J."/>
            <person name="Aqrawi P."/>
            <person name="Gross S."/>
            <person name="Joshi V."/>
            <person name="Fowler G."/>
            <person name="Nazareth L."/>
            <person name="Reid J."/>
            <person name="Worley K."/>
            <person name="Petrosino J."/>
            <person name="Highlander S."/>
            <person name="Gibbs R."/>
        </authorList>
    </citation>
    <scope>NUCLEOTIDE SEQUENCE [LARGE SCALE GENOMIC DNA]</scope>
    <source>
        <strain evidence="1 2">871</strain>
    </source>
</reference>
<sequence>MTGVMSTPMPSPSMKGMMGLLGMAWPGTIFLAFGRHFDVTHGVSCDGLLVLNRSFGQTLETDGALS</sequence>
<proteinExistence type="predicted"/>
<dbReference type="AlphaFoldDB" id="G4CEW0"/>
<keyword evidence="2" id="KW-1185">Reference proteome</keyword>